<keyword evidence="2 4" id="KW-0067">ATP-binding</keyword>
<dbReference type="PROSITE" id="PS50893">
    <property type="entry name" value="ABC_TRANSPORTER_2"/>
    <property type="match status" value="1"/>
</dbReference>
<evidence type="ECO:0000256" key="1">
    <source>
        <dbReference type="ARBA" id="ARBA00022741"/>
    </source>
</evidence>
<protein>
    <submittedName>
        <fullName evidence="4">ATP-binding cassette domain-containing protein</fullName>
    </submittedName>
</protein>
<dbReference type="InterPro" id="IPR003439">
    <property type="entry name" value="ABC_transporter-like_ATP-bd"/>
</dbReference>
<dbReference type="PANTHER" id="PTHR42764:SF1">
    <property type="entry name" value="PHOSPHONATES UTILIZATION ATP-BINDING PROTEIN PHNK-RELATED"/>
    <property type="match status" value="1"/>
</dbReference>
<dbReference type="RefSeq" id="WP_341471015.1">
    <property type="nucleotide sequence ID" value="NZ_CP128400.1"/>
</dbReference>
<accession>A0A8T7M567</accession>
<dbReference type="InterPro" id="IPR027417">
    <property type="entry name" value="P-loop_NTPase"/>
</dbReference>
<dbReference type="InterPro" id="IPR003593">
    <property type="entry name" value="AAA+_ATPase"/>
</dbReference>
<reference evidence="5" key="2">
    <citation type="journal article" date="2024" name="Nature">
        <title>Anoxygenic phototroph of the Chloroflexota uses a type I reaction centre.</title>
        <authorList>
            <person name="Tsuji J.M."/>
            <person name="Shaw N.A."/>
            <person name="Nagashima S."/>
            <person name="Venkiteswaran J.J."/>
            <person name="Schiff S.L."/>
            <person name="Watanabe T."/>
            <person name="Fukui M."/>
            <person name="Hanada S."/>
            <person name="Tank M."/>
            <person name="Neufeld J.D."/>
        </authorList>
    </citation>
    <scope>NUCLEOTIDE SEQUENCE</scope>
    <source>
        <strain evidence="5">L227-S17</strain>
    </source>
</reference>
<proteinExistence type="predicted"/>
<evidence type="ECO:0000313" key="7">
    <source>
        <dbReference type="Proteomes" id="UP001431572"/>
    </source>
</evidence>
<keyword evidence="7" id="KW-1185">Reference proteome</keyword>
<dbReference type="Pfam" id="PF00005">
    <property type="entry name" value="ABC_tran"/>
    <property type="match status" value="1"/>
</dbReference>
<dbReference type="GO" id="GO:0019700">
    <property type="term" value="P:organic phosphonate catabolic process"/>
    <property type="evidence" value="ECO:0007669"/>
    <property type="project" value="TreeGrafter"/>
</dbReference>
<evidence type="ECO:0000259" key="3">
    <source>
        <dbReference type="PROSITE" id="PS50893"/>
    </source>
</evidence>
<dbReference type="PIRSF" id="PIRSF037116">
    <property type="entry name" value="CP_lyase_PhnK"/>
    <property type="match status" value="1"/>
</dbReference>
<dbReference type="GO" id="GO:0005524">
    <property type="term" value="F:ATP binding"/>
    <property type="evidence" value="ECO:0007669"/>
    <property type="project" value="UniProtKB-KW"/>
</dbReference>
<dbReference type="InterPro" id="IPR012700">
    <property type="entry name" value="PhnK"/>
</dbReference>
<organism evidence="4 6">
    <name type="scientific">Candidatus Chlorohelix allophototropha</name>
    <dbReference type="NCBI Taxonomy" id="3003348"/>
    <lineage>
        <taxon>Bacteria</taxon>
        <taxon>Bacillati</taxon>
        <taxon>Chloroflexota</taxon>
        <taxon>Chloroflexia</taxon>
        <taxon>Candidatus Chloroheliales</taxon>
        <taxon>Candidatus Chloroheliaceae</taxon>
        <taxon>Candidatus Chlorohelix</taxon>
    </lineage>
</organism>
<dbReference type="Proteomes" id="UP000521676">
    <property type="component" value="Unassembled WGS sequence"/>
</dbReference>
<dbReference type="EMBL" id="JACATZ010000003">
    <property type="protein sequence ID" value="NWJ47213.1"/>
    <property type="molecule type" value="Genomic_DNA"/>
</dbReference>
<feature type="domain" description="ABC transporter" evidence="3">
    <location>
        <begin position="19"/>
        <end position="287"/>
    </location>
</feature>
<dbReference type="PROSITE" id="PS00211">
    <property type="entry name" value="ABC_TRANSPORTER_1"/>
    <property type="match status" value="1"/>
</dbReference>
<evidence type="ECO:0000256" key="2">
    <source>
        <dbReference type="ARBA" id="ARBA00022840"/>
    </source>
</evidence>
<reference evidence="4 6" key="1">
    <citation type="submission" date="2020-06" db="EMBL/GenBank/DDBJ databases">
        <title>Anoxygenic phototrophic Chloroflexota member uses a Type I reaction center.</title>
        <authorList>
            <person name="Tsuji J.M."/>
            <person name="Shaw N.A."/>
            <person name="Nagashima S."/>
            <person name="Venkiteswaran J."/>
            <person name="Schiff S.L."/>
            <person name="Hanada S."/>
            <person name="Tank M."/>
            <person name="Neufeld J.D."/>
        </authorList>
    </citation>
    <scope>NUCLEOTIDE SEQUENCE [LARGE SCALE GENOMIC DNA]</scope>
    <source>
        <strain evidence="4">L227-S17</strain>
    </source>
</reference>
<dbReference type="SUPFAM" id="SSF52540">
    <property type="entry name" value="P-loop containing nucleoside triphosphate hydrolases"/>
    <property type="match status" value="1"/>
</dbReference>
<dbReference type="AlphaFoldDB" id="A0A8T7M567"/>
<dbReference type="SMART" id="SM00382">
    <property type="entry name" value="AAA"/>
    <property type="match status" value="1"/>
</dbReference>
<dbReference type="Proteomes" id="UP001431572">
    <property type="component" value="Chromosome 2"/>
</dbReference>
<dbReference type="InterPro" id="IPR017871">
    <property type="entry name" value="ABC_transporter-like_CS"/>
</dbReference>
<sequence length="292" mass="31815">MITETAPKQTNVEVETPLLVVENLTRIYGHGCPRCLELTGPETDSNTCSNCGTLVACADVNFEVYEGEILGVVGESGSGKTTLLRCLYGDVAPSKGQAFLKSFGNGRQDIFQASSQQARYLQDFVMGMVRQNPAQGLHLHITAGGNIAERLLAAEWRNVAEIRERSGALLNRMEVPLNRMDHYPAFFSGGMQQRVQIAKALANHPVLLLLDEMTTGLDVSVQAGVIDLVKEVQRESGVAIVVVSHDLGVIRLLSERTLVMKNGRVVENGLTDQILEDPQHPYTQLLVSSSNS</sequence>
<evidence type="ECO:0000313" key="4">
    <source>
        <dbReference type="EMBL" id="NWJ47213.1"/>
    </source>
</evidence>
<keyword evidence="1" id="KW-0547">Nucleotide-binding</keyword>
<evidence type="ECO:0000313" key="6">
    <source>
        <dbReference type="Proteomes" id="UP000521676"/>
    </source>
</evidence>
<gene>
    <name evidence="4" type="ORF">HXX08_15230</name>
    <name evidence="5" type="ORF">OZ401_002717</name>
</gene>
<dbReference type="GO" id="GO:0016887">
    <property type="term" value="F:ATP hydrolysis activity"/>
    <property type="evidence" value="ECO:0007669"/>
    <property type="project" value="InterPro"/>
</dbReference>
<dbReference type="PANTHER" id="PTHR42764">
    <property type="entry name" value="PHOSPHONATES UTILIZATION ATP-BINDING PROTEIN PHNK-RELATED"/>
    <property type="match status" value="1"/>
</dbReference>
<dbReference type="CDD" id="cd03257">
    <property type="entry name" value="ABC_NikE_OppD_transporters"/>
    <property type="match status" value="1"/>
</dbReference>
<evidence type="ECO:0000313" key="5">
    <source>
        <dbReference type="EMBL" id="WJW69124.1"/>
    </source>
</evidence>
<dbReference type="EMBL" id="CP128400">
    <property type="protein sequence ID" value="WJW69124.1"/>
    <property type="molecule type" value="Genomic_DNA"/>
</dbReference>
<dbReference type="Gene3D" id="3.40.50.300">
    <property type="entry name" value="P-loop containing nucleotide triphosphate hydrolases"/>
    <property type="match status" value="1"/>
</dbReference>
<name>A0A8T7M567_9CHLR</name>